<organism evidence="1 2">
    <name type="scientific">Bathymodiolus thermophilus thioautotrophic gill symbiont</name>
    <dbReference type="NCBI Taxonomy" id="2360"/>
    <lineage>
        <taxon>Bacteria</taxon>
        <taxon>Pseudomonadati</taxon>
        <taxon>Pseudomonadota</taxon>
        <taxon>Gammaproteobacteria</taxon>
        <taxon>sulfur-oxidizing symbionts</taxon>
    </lineage>
</organism>
<proteinExistence type="predicted"/>
<protein>
    <recommendedName>
        <fullName evidence="3">N-acetyltransferase domain-containing protein</fullName>
    </recommendedName>
</protein>
<evidence type="ECO:0000313" key="2">
    <source>
        <dbReference type="Proteomes" id="UP000182798"/>
    </source>
</evidence>
<name>A0A1J5UNA6_9GAMM</name>
<gene>
    <name evidence="1" type="ORF">BGC33_13825</name>
</gene>
<dbReference type="EMBL" id="MIQH01000002">
    <property type="protein sequence ID" value="OIR25711.1"/>
    <property type="molecule type" value="Genomic_DNA"/>
</dbReference>
<dbReference type="Proteomes" id="UP000182798">
    <property type="component" value="Unassembled WGS sequence"/>
</dbReference>
<comment type="caution">
    <text evidence="1">The sequence shown here is derived from an EMBL/GenBank/DDBJ whole genome shotgun (WGS) entry which is preliminary data.</text>
</comment>
<reference evidence="2" key="1">
    <citation type="submission" date="2016-09" db="EMBL/GenBank/DDBJ databases">
        <title>Genome Sequence of Bathymodiolus thermophilus sulfur-oxidizing gill endosymbiont.</title>
        <authorList>
            <person name="Ponnudurai R."/>
            <person name="Kleiner M."/>
            <person name="Sayavedra L."/>
            <person name="Thuermer A."/>
            <person name="Felbeck H."/>
            <person name="Schlueter R."/>
            <person name="Schweder T."/>
            <person name="Markert S."/>
        </authorList>
    </citation>
    <scope>NUCLEOTIDE SEQUENCE [LARGE SCALE GENOMIC DNA]</scope>
    <source>
        <strain evidence="2">BAT/CrabSpa'14</strain>
    </source>
</reference>
<dbReference type="AlphaFoldDB" id="A0A1J5UNA6"/>
<evidence type="ECO:0000313" key="1">
    <source>
        <dbReference type="EMBL" id="OIR25711.1"/>
    </source>
</evidence>
<dbReference type="RefSeq" id="WP_071563216.1">
    <property type="nucleotide sequence ID" value="NZ_CAESAR020000084.1"/>
</dbReference>
<sequence>MKFRNIFFGFLRTWLLIAIFCSSALSAGTDMILILRDYQYTAADFPPYFLVEDPLNTGNFIKVLEEQNTFQFKTYNLSLEADLESYKAEVKPILIEWSEKTGLIGKNAKLSKRFSGLMESYVNEDFRGLDQGEIHIATYKGKISAISYTKDAIVGENPEINLLVANPSGLVENQTTLPKGGGSSLLDYMVRRYEEAGVEKIQLSSVNDEYYLDRGWQIAPKPEGACGGDG</sequence>
<accession>A0A1J5UNA6</accession>
<evidence type="ECO:0008006" key="3">
    <source>
        <dbReference type="Google" id="ProtNLM"/>
    </source>
</evidence>